<evidence type="ECO:0000259" key="2">
    <source>
        <dbReference type="PROSITE" id="PS50887"/>
    </source>
</evidence>
<evidence type="ECO:0000313" key="5">
    <source>
        <dbReference type="Proteomes" id="UP000371041"/>
    </source>
</evidence>
<evidence type="ECO:0000313" key="4">
    <source>
        <dbReference type="EMBL" id="QGK70288.1"/>
    </source>
</evidence>
<protein>
    <submittedName>
        <fullName evidence="4">Diguanylate cyclase</fullName>
    </submittedName>
</protein>
<dbReference type="CDD" id="cd01949">
    <property type="entry name" value="GGDEF"/>
    <property type="match status" value="1"/>
</dbReference>
<feature type="region of interest" description="Disordered" evidence="1">
    <location>
        <begin position="1"/>
        <end position="26"/>
    </location>
</feature>
<dbReference type="GO" id="GO:0052621">
    <property type="term" value="F:diguanylate cyclase activity"/>
    <property type="evidence" value="ECO:0007669"/>
    <property type="project" value="TreeGrafter"/>
</dbReference>
<dbReference type="InterPro" id="IPR002577">
    <property type="entry name" value="HTH_HxlR"/>
</dbReference>
<dbReference type="InterPro" id="IPR029787">
    <property type="entry name" value="Nucleotide_cyclase"/>
</dbReference>
<dbReference type="KEGG" id="sace:GIY23_12820"/>
<dbReference type="InterPro" id="IPR000160">
    <property type="entry name" value="GGDEF_dom"/>
</dbReference>
<name>A0A5Q3Q6Q1_9PSEU</name>
<dbReference type="SUPFAM" id="SSF46785">
    <property type="entry name" value="Winged helix' DNA-binding domain"/>
    <property type="match status" value="1"/>
</dbReference>
<keyword evidence="5" id="KW-1185">Reference proteome</keyword>
<feature type="domain" description="HTH hxlR-type" evidence="3">
    <location>
        <begin position="294"/>
        <end position="408"/>
    </location>
</feature>
<dbReference type="InterPro" id="IPR036388">
    <property type="entry name" value="WH-like_DNA-bd_sf"/>
</dbReference>
<dbReference type="Gene3D" id="1.10.10.10">
    <property type="entry name" value="Winged helix-like DNA-binding domain superfamily/Winged helix DNA-binding domain"/>
    <property type="match status" value="1"/>
</dbReference>
<dbReference type="PANTHER" id="PTHR45138">
    <property type="entry name" value="REGULATORY COMPONENTS OF SENSORY TRANSDUCTION SYSTEM"/>
    <property type="match status" value="1"/>
</dbReference>
<accession>A0A5Q3Q6Q1</accession>
<dbReference type="SUPFAM" id="SSF55073">
    <property type="entry name" value="Nucleotide cyclase"/>
    <property type="match status" value="1"/>
</dbReference>
<dbReference type="PROSITE" id="PS51118">
    <property type="entry name" value="HTH_HXLR"/>
    <property type="match status" value="1"/>
</dbReference>
<dbReference type="InterPro" id="IPR036390">
    <property type="entry name" value="WH_DNA-bd_sf"/>
</dbReference>
<reference evidence="5" key="1">
    <citation type="submission" date="2019-11" db="EMBL/GenBank/DDBJ databases">
        <title>The complete genome sequence of Saccharopolyspora sp. E2A.</title>
        <authorList>
            <person name="Zhang G."/>
        </authorList>
    </citation>
    <scope>NUCLEOTIDE SEQUENCE [LARGE SCALE GENOMIC DNA]</scope>
    <source>
        <strain evidence="5">E2A</strain>
    </source>
</reference>
<gene>
    <name evidence="4" type="ORF">GIY23_12820</name>
</gene>
<dbReference type="PANTHER" id="PTHR45138:SF9">
    <property type="entry name" value="DIGUANYLATE CYCLASE DGCM-RELATED"/>
    <property type="match status" value="1"/>
</dbReference>
<feature type="compositionally biased region" description="Polar residues" evidence="1">
    <location>
        <begin position="1"/>
        <end position="11"/>
    </location>
</feature>
<dbReference type="InterPro" id="IPR043128">
    <property type="entry name" value="Rev_trsase/Diguanyl_cyclase"/>
</dbReference>
<dbReference type="EMBL" id="CP045929">
    <property type="protein sequence ID" value="QGK70288.1"/>
    <property type="molecule type" value="Genomic_DNA"/>
</dbReference>
<dbReference type="AlphaFoldDB" id="A0A5Q3Q6Q1"/>
<proteinExistence type="predicted"/>
<evidence type="ECO:0000259" key="3">
    <source>
        <dbReference type="PROSITE" id="PS51118"/>
    </source>
</evidence>
<feature type="region of interest" description="Disordered" evidence="1">
    <location>
        <begin position="409"/>
        <end position="428"/>
    </location>
</feature>
<dbReference type="NCBIfam" id="TIGR00254">
    <property type="entry name" value="GGDEF"/>
    <property type="match status" value="1"/>
</dbReference>
<organism evidence="4 5">
    <name type="scientific">Allosaccharopolyspora coralli</name>
    <dbReference type="NCBI Taxonomy" id="2665642"/>
    <lineage>
        <taxon>Bacteria</taxon>
        <taxon>Bacillati</taxon>
        <taxon>Actinomycetota</taxon>
        <taxon>Actinomycetes</taxon>
        <taxon>Pseudonocardiales</taxon>
        <taxon>Pseudonocardiaceae</taxon>
        <taxon>Allosaccharopolyspora</taxon>
    </lineage>
</organism>
<feature type="domain" description="GGDEF" evidence="2">
    <location>
        <begin position="119"/>
        <end position="262"/>
    </location>
</feature>
<dbReference type="Proteomes" id="UP000371041">
    <property type="component" value="Chromosome"/>
</dbReference>
<dbReference type="Pfam" id="PF01638">
    <property type="entry name" value="HxlR"/>
    <property type="match status" value="1"/>
</dbReference>
<dbReference type="Pfam" id="PF00990">
    <property type="entry name" value="GGDEF"/>
    <property type="match status" value="1"/>
</dbReference>
<dbReference type="PROSITE" id="PS50887">
    <property type="entry name" value="GGDEF"/>
    <property type="match status" value="1"/>
</dbReference>
<sequence>MPAPYTSTARTGSEPHGEGRPRTKPLGHVWLQVQALRRNPMMNNSNHAQIRCCVQASANCRARHHLGRVNMQVPDGTNCRDCPMLCSGGGVDKLTGLIGRETWDARAHRMVGSCRDRGVTVSLILADLDGFKAVNDRWGHQAGDTVLAAVADVLRRVVGAQALLGRYGGHGGDEFLVLLPDTDERTARELAERIRLRLRSVALRLTTTAGDHAQLSGVSASFGVTACRAQDALSLEQLILCADAGLQNAKSCGRDHVCTEPAMRKPPSTGGIVHAAPRPTVDELATEMLDRDACLYHLLNFCHVLQGRWCPDVLLALAAGPRRYNELLAAVRGARVVDGWSGRSRQIQPSILAHTVRRLERDGMLHRIVDGDRDPRAVRYELSRPGHDLLTAIVPAVLWSRDHSEEIGRAQQRSRLPHVKPGFQGRFS</sequence>
<dbReference type="InterPro" id="IPR050469">
    <property type="entry name" value="Diguanylate_Cyclase"/>
</dbReference>
<dbReference type="Gene3D" id="3.30.70.270">
    <property type="match status" value="1"/>
</dbReference>
<dbReference type="SMART" id="SM00267">
    <property type="entry name" value="GGDEF"/>
    <property type="match status" value="1"/>
</dbReference>
<evidence type="ECO:0000256" key="1">
    <source>
        <dbReference type="SAM" id="MobiDB-lite"/>
    </source>
</evidence>